<protein>
    <submittedName>
        <fullName evidence="1">Uncharacterized conserved protein YbaA, DUF1428 family</fullName>
    </submittedName>
</protein>
<sequence>MTYVDGFVIAVPKAHLEAYKKMASTANEVWREHGALSYVECLGDDVPMGELTSFPRAVQAKEDEIVVFSWITYRDRAHRDAVNAKVMADERVKALMENMPFDGKRMIYGGFNVMIES</sequence>
<dbReference type="PIRSF" id="PIRSF007028">
    <property type="entry name" value="UCP007028"/>
    <property type="match status" value="1"/>
</dbReference>
<evidence type="ECO:0000313" key="1">
    <source>
        <dbReference type="EMBL" id="SHG62507.1"/>
    </source>
</evidence>
<keyword evidence="2" id="KW-1185">Reference proteome</keyword>
<dbReference type="Gene3D" id="3.30.70.100">
    <property type="match status" value="1"/>
</dbReference>
<dbReference type="InterPro" id="IPR009874">
    <property type="entry name" value="DUF1428"/>
</dbReference>
<reference evidence="1 2" key="1">
    <citation type="submission" date="2016-11" db="EMBL/GenBank/DDBJ databases">
        <authorList>
            <person name="Jaros S."/>
            <person name="Januszkiewicz K."/>
            <person name="Wedrychowicz H."/>
        </authorList>
    </citation>
    <scope>NUCLEOTIDE SEQUENCE [LARGE SCALE GENOMIC DNA]</scope>
    <source>
        <strain evidence="1 2">DSM 19436</strain>
    </source>
</reference>
<dbReference type="AlphaFoldDB" id="A0A1M5LBX1"/>
<dbReference type="SUPFAM" id="SSF54909">
    <property type="entry name" value="Dimeric alpha+beta barrel"/>
    <property type="match status" value="1"/>
</dbReference>
<organism evidence="1 2">
    <name type="scientific">Kaistia soli DSM 19436</name>
    <dbReference type="NCBI Taxonomy" id="1122133"/>
    <lineage>
        <taxon>Bacteria</taxon>
        <taxon>Pseudomonadati</taxon>
        <taxon>Pseudomonadota</taxon>
        <taxon>Alphaproteobacteria</taxon>
        <taxon>Hyphomicrobiales</taxon>
        <taxon>Kaistiaceae</taxon>
        <taxon>Kaistia</taxon>
    </lineage>
</organism>
<proteinExistence type="predicted"/>
<name>A0A1M5LBX1_9HYPH</name>
<dbReference type="OrthoDB" id="9792392at2"/>
<dbReference type="EMBL" id="FQUP01000006">
    <property type="protein sequence ID" value="SHG62507.1"/>
    <property type="molecule type" value="Genomic_DNA"/>
</dbReference>
<gene>
    <name evidence="1" type="ORF">SAMN02745157_4555</name>
</gene>
<dbReference type="Proteomes" id="UP000184485">
    <property type="component" value="Unassembled WGS sequence"/>
</dbReference>
<dbReference type="STRING" id="1122133.SAMN02745157_4555"/>
<accession>A0A1M5LBX1</accession>
<dbReference type="Pfam" id="PF07237">
    <property type="entry name" value="DUF1428"/>
    <property type="match status" value="1"/>
</dbReference>
<evidence type="ECO:0000313" key="2">
    <source>
        <dbReference type="Proteomes" id="UP000184485"/>
    </source>
</evidence>
<dbReference type="RefSeq" id="WP_073057775.1">
    <property type="nucleotide sequence ID" value="NZ_FQUP01000006.1"/>
</dbReference>
<dbReference type="InterPro" id="IPR011008">
    <property type="entry name" value="Dimeric_a/b-barrel"/>
</dbReference>